<feature type="region of interest" description="Disordered" evidence="1">
    <location>
        <begin position="310"/>
        <end position="387"/>
    </location>
</feature>
<proteinExistence type="predicted"/>
<protein>
    <submittedName>
        <fullName evidence="2">Uncharacterized protein</fullName>
    </submittedName>
</protein>
<dbReference type="eggNOG" id="ENOG502SF8J">
    <property type="taxonomic scope" value="Eukaryota"/>
</dbReference>
<accession>G0N3A4</accession>
<evidence type="ECO:0000313" key="2">
    <source>
        <dbReference type="EMBL" id="EGT51345.1"/>
    </source>
</evidence>
<dbReference type="OrthoDB" id="5799120at2759"/>
<dbReference type="AlphaFoldDB" id="G0N3A4"/>
<name>G0N3A4_CAEBE</name>
<gene>
    <name evidence="2" type="ORF">CAEBREN_20319</name>
</gene>
<sequence>MLPKNEKEALFDVDDRIHMLERRLDNAKAARDAFVQHLRGKYPDWTPPLPTMSYQEANFPSISATQPVFQPREPLVSRLSTGDYQWDVDNNQGLKDRMNIRSRPLYRAAYANAPTDIPTSGPLLESDIRRSRIRLREISEELRSMRIDRMNLSTEQWLREQHMRQHKSLPLHFGPFNPEHDHPKVDHLDQAIADLSRIDLTETMPVDTPTTERKVDLEMREAFEKQLAERRAEPEVRFQEPVVAQVPVVQAPVVQAPVVQAPVVPAPVVPAPVAQAPAVPAPVVEAPPPVAPPPSNTNTISNLLSQITGKSGKISSDEDDSPRFQGFPSTKPASSGLDYSKLLGGMNSNINFSDDEDDDVQIPTRPIASKTAKKSAMFGDDDDDNFW</sequence>
<dbReference type="STRING" id="135651.G0N3A4"/>
<reference evidence="3" key="1">
    <citation type="submission" date="2011-07" db="EMBL/GenBank/DDBJ databases">
        <authorList>
            <consortium name="Caenorhabditis brenneri Sequencing and Analysis Consortium"/>
            <person name="Wilson R.K."/>
        </authorList>
    </citation>
    <scope>NUCLEOTIDE SEQUENCE [LARGE SCALE GENOMIC DNA]</scope>
    <source>
        <strain evidence="3">PB2801</strain>
    </source>
</reference>
<evidence type="ECO:0000256" key="1">
    <source>
        <dbReference type="SAM" id="MobiDB-lite"/>
    </source>
</evidence>
<dbReference type="HOGENOM" id="CLU_757010_0_0_1"/>
<organism evidence="3">
    <name type="scientific">Caenorhabditis brenneri</name>
    <name type="common">Nematode worm</name>
    <dbReference type="NCBI Taxonomy" id="135651"/>
    <lineage>
        <taxon>Eukaryota</taxon>
        <taxon>Metazoa</taxon>
        <taxon>Ecdysozoa</taxon>
        <taxon>Nematoda</taxon>
        <taxon>Chromadorea</taxon>
        <taxon>Rhabditida</taxon>
        <taxon>Rhabditina</taxon>
        <taxon>Rhabditomorpha</taxon>
        <taxon>Rhabditoidea</taxon>
        <taxon>Rhabditidae</taxon>
        <taxon>Peloderinae</taxon>
        <taxon>Caenorhabditis</taxon>
    </lineage>
</organism>
<dbReference type="Proteomes" id="UP000008068">
    <property type="component" value="Unassembled WGS sequence"/>
</dbReference>
<dbReference type="EMBL" id="GL379833">
    <property type="protein sequence ID" value="EGT51345.1"/>
    <property type="molecule type" value="Genomic_DNA"/>
</dbReference>
<dbReference type="FunCoup" id="G0N3A4">
    <property type="interactions" value="34"/>
</dbReference>
<keyword evidence="3" id="KW-1185">Reference proteome</keyword>
<dbReference type="InParanoid" id="G0N3A4"/>
<evidence type="ECO:0000313" key="3">
    <source>
        <dbReference type="Proteomes" id="UP000008068"/>
    </source>
</evidence>
<dbReference type="OMA" id="MRIDRMS"/>